<evidence type="ECO:0000256" key="1">
    <source>
        <dbReference type="ARBA" id="ARBA00004141"/>
    </source>
</evidence>
<sequence>MSHSFAPDLYKHMKLDNADECAALGILLAARDADLEGYGVTANDPRRKEIQLCYSILSKPEVRKHYDDALSAGRKITWPEIEHLANFGSWPDPVTRMNVSENPPQTHGWSSPQGSPQQGPQRQSFIPPQPQQQPQQQPQAQSQQQPPHAAPYAQPQQPAQSPYAQPFNPYQQANYQHQQMVPQQAQGLYQTPVDSRIADRPSSSTRVGMAFLDYFLLSIVPLGLLAGDSIFASVIAGVLMAVIFVGTEVAFGGSPAKLMMGYRVRDVDTHEKLSIEQSIKRQWFRSILIVPGLGQTIGFIGAVVTQFTINPANEQRGAHDRWANAEVVKKK</sequence>
<organism evidence="8 9">
    <name type="scientific">Corynebacterium stationis</name>
    <dbReference type="NCBI Taxonomy" id="1705"/>
    <lineage>
        <taxon>Bacteria</taxon>
        <taxon>Bacillati</taxon>
        <taxon>Actinomycetota</taxon>
        <taxon>Actinomycetes</taxon>
        <taxon>Mycobacteriales</taxon>
        <taxon>Corynebacteriaceae</taxon>
        <taxon>Corynebacterium</taxon>
    </lineage>
</organism>
<feature type="compositionally biased region" description="Low complexity" evidence="5">
    <location>
        <begin position="132"/>
        <end position="166"/>
    </location>
</feature>
<dbReference type="AlphaFoldDB" id="A0A177IB14"/>
<dbReference type="Pfam" id="PF06271">
    <property type="entry name" value="RDD"/>
    <property type="match status" value="1"/>
</dbReference>
<dbReference type="EMBL" id="LSTQ01000024">
    <property type="protein sequence ID" value="OAH26020.1"/>
    <property type="molecule type" value="Genomic_DNA"/>
</dbReference>
<evidence type="ECO:0000313" key="9">
    <source>
        <dbReference type="Proteomes" id="UP000076947"/>
    </source>
</evidence>
<reference evidence="9" key="1">
    <citation type="submission" date="2016-02" db="EMBL/GenBank/DDBJ databases">
        <authorList>
            <person name="Kaur G."/>
            <person name="Nair G.R."/>
            <person name="Mayilraj S."/>
        </authorList>
    </citation>
    <scope>NUCLEOTIDE SEQUENCE [LARGE SCALE GENOMIC DNA]</scope>
    <source>
        <strain evidence="9">GA-15</strain>
    </source>
</reference>
<feature type="region of interest" description="Disordered" evidence="5">
    <location>
        <begin position="89"/>
        <end position="167"/>
    </location>
</feature>
<evidence type="ECO:0000256" key="3">
    <source>
        <dbReference type="ARBA" id="ARBA00022989"/>
    </source>
</evidence>
<keyword evidence="2 6" id="KW-0812">Transmembrane</keyword>
<dbReference type="GO" id="GO:0016020">
    <property type="term" value="C:membrane"/>
    <property type="evidence" value="ECO:0007669"/>
    <property type="project" value="UniProtKB-SubCell"/>
</dbReference>
<feature type="compositionally biased region" description="Polar residues" evidence="5">
    <location>
        <begin position="97"/>
        <end position="107"/>
    </location>
</feature>
<evidence type="ECO:0000313" key="8">
    <source>
        <dbReference type="EMBL" id="OAH26020.1"/>
    </source>
</evidence>
<keyword evidence="4 6" id="KW-0472">Membrane</keyword>
<dbReference type="STRING" id="1705.CA21670_02280"/>
<accession>A0A177IB14</accession>
<feature type="transmembrane region" description="Helical" evidence="6">
    <location>
        <begin position="230"/>
        <end position="251"/>
    </location>
</feature>
<dbReference type="RefSeq" id="WP_066840316.1">
    <property type="nucleotide sequence ID" value="NZ_LSTQ01000024.1"/>
</dbReference>
<dbReference type="Proteomes" id="UP000076947">
    <property type="component" value="Unassembled WGS sequence"/>
</dbReference>
<feature type="transmembrane region" description="Helical" evidence="6">
    <location>
        <begin position="287"/>
        <end position="309"/>
    </location>
</feature>
<comment type="subcellular location">
    <subcellularLocation>
        <location evidence="1">Membrane</location>
        <topology evidence="1">Multi-pass membrane protein</topology>
    </subcellularLocation>
</comment>
<dbReference type="OrthoDB" id="4426559at2"/>
<name>A0A177IB14_9CORY</name>
<feature type="transmembrane region" description="Helical" evidence="6">
    <location>
        <begin position="207"/>
        <end position="224"/>
    </location>
</feature>
<evidence type="ECO:0000256" key="2">
    <source>
        <dbReference type="ARBA" id="ARBA00022692"/>
    </source>
</evidence>
<evidence type="ECO:0000256" key="6">
    <source>
        <dbReference type="SAM" id="Phobius"/>
    </source>
</evidence>
<comment type="caution">
    <text evidence="8">The sequence shown here is derived from an EMBL/GenBank/DDBJ whole genome shotgun (WGS) entry which is preliminary data.</text>
</comment>
<evidence type="ECO:0000256" key="4">
    <source>
        <dbReference type="ARBA" id="ARBA00023136"/>
    </source>
</evidence>
<gene>
    <name evidence="8" type="ORF">AYJ05_00790</name>
</gene>
<evidence type="ECO:0000256" key="5">
    <source>
        <dbReference type="SAM" id="MobiDB-lite"/>
    </source>
</evidence>
<protein>
    <recommendedName>
        <fullName evidence="7">RDD domain-containing protein</fullName>
    </recommendedName>
</protein>
<feature type="compositionally biased region" description="Low complexity" evidence="5">
    <location>
        <begin position="108"/>
        <end position="124"/>
    </location>
</feature>
<proteinExistence type="predicted"/>
<evidence type="ECO:0000259" key="7">
    <source>
        <dbReference type="Pfam" id="PF06271"/>
    </source>
</evidence>
<dbReference type="InterPro" id="IPR010432">
    <property type="entry name" value="RDD"/>
</dbReference>
<keyword evidence="9" id="KW-1185">Reference proteome</keyword>
<keyword evidence="3 6" id="KW-1133">Transmembrane helix</keyword>
<feature type="domain" description="RDD" evidence="7">
    <location>
        <begin position="204"/>
        <end position="324"/>
    </location>
</feature>